<keyword evidence="4" id="KW-1185">Reference proteome</keyword>
<evidence type="ECO:0000259" key="2">
    <source>
        <dbReference type="Pfam" id="PF21725"/>
    </source>
</evidence>
<protein>
    <recommendedName>
        <fullName evidence="2">Putative T7SS secretion signal domain-containing protein</fullName>
    </recommendedName>
</protein>
<dbReference type="InterPro" id="IPR049082">
    <property type="entry name" value="T7SS_signal"/>
</dbReference>
<dbReference type="Pfam" id="PF21725">
    <property type="entry name" value="T7SS_signal"/>
    <property type="match status" value="1"/>
</dbReference>
<dbReference type="Proteomes" id="UP000317303">
    <property type="component" value="Unassembled WGS sequence"/>
</dbReference>
<keyword evidence="1" id="KW-0175">Coiled coil</keyword>
<dbReference type="RefSeq" id="WP_030532244.1">
    <property type="nucleotide sequence ID" value="NZ_JOIJ01000007.1"/>
</dbReference>
<evidence type="ECO:0000313" key="3">
    <source>
        <dbReference type="EMBL" id="TWH21125.1"/>
    </source>
</evidence>
<name>A0A660CJE1_9PSEU</name>
<organism evidence="3 4">
    <name type="scientific">Prauserella rugosa</name>
    <dbReference type="NCBI Taxonomy" id="43354"/>
    <lineage>
        <taxon>Bacteria</taxon>
        <taxon>Bacillati</taxon>
        <taxon>Actinomycetota</taxon>
        <taxon>Actinomycetes</taxon>
        <taxon>Pseudonocardiales</taxon>
        <taxon>Pseudonocardiaceae</taxon>
        <taxon>Prauserella</taxon>
    </lineage>
</organism>
<evidence type="ECO:0000256" key="1">
    <source>
        <dbReference type="SAM" id="Coils"/>
    </source>
</evidence>
<proteinExistence type="predicted"/>
<dbReference type="AlphaFoldDB" id="A0A660CJE1"/>
<sequence length="380" mass="39021">MAAEQYPCIGFDPARGNVSTLEQLAKELTATAEYAGEARETLVSIKQNKDIWTGGASDKFAENIEDLPGYLGDADSSMRKAGKALEQWSEDLGRLKDRAAEIERNLREALDEERRAVAAAQQANQAAMQAASNFGDGGGSGQAADQATNAANNATAAVEELRRAAENLRDEWELLSGQCARKLESAAEYAPGTGFWEGIGDFIAGALETINDIAGIVSAIAGVLSFVPGLNAIAAPVALISGAIALGTRVADNTINGKWDEFGGLAGFAGDVAGVIPGVKAIAKGVDAFSDASGALSKTRAFFGGMGDDMGEASKVLTKMVSPLPGLSTESASAAAKVFEGTATTLTTAPTLDKVTSEEKKTAHDVGGAGASAVSILTAW</sequence>
<feature type="domain" description="Putative T7SS secretion signal" evidence="2">
    <location>
        <begin position="15"/>
        <end position="191"/>
    </location>
</feature>
<dbReference type="EMBL" id="VLJV01000001">
    <property type="protein sequence ID" value="TWH21125.1"/>
    <property type="molecule type" value="Genomic_DNA"/>
</dbReference>
<comment type="caution">
    <text evidence="3">The sequence shown here is derived from an EMBL/GenBank/DDBJ whole genome shotgun (WGS) entry which is preliminary data.</text>
</comment>
<evidence type="ECO:0000313" key="4">
    <source>
        <dbReference type="Proteomes" id="UP000317303"/>
    </source>
</evidence>
<reference evidence="3 4" key="1">
    <citation type="submission" date="2019-07" db="EMBL/GenBank/DDBJ databases">
        <title>R&amp;d 2014.</title>
        <authorList>
            <person name="Klenk H.-P."/>
        </authorList>
    </citation>
    <scope>NUCLEOTIDE SEQUENCE [LARGE SCALE GENOMIC DNA]</scope>
    <source>
        <strain evidence="3 4">DSM 43194</strain>
    </source>
</reference>
<gene>
    <name evidence="3" type="ORF">JD82_02979</name>
</gene>
<accession>A0A660CJE1</accession>
<dbReference type="Gene3D" id="1.10.287.950">
    <property type="entry name" value="Methyl-accepting chemotaxis protein"/>
    <property type="match status" value="1"/>
</dbReference>
<feature type="coiled-coil region" evidence="1">
    <location>
        <begin position="78"/>
        <end position="178"/>
    </location>
</feature>
<dbReference type="OrthoDB" id="4140785at2"/>